<keyword evidence="3" id="KW-1185">Reference proteome</keyword>
<reference evidence="2 3" key="1">
    <citation type="submission" date="2019-07" db="EMBL/GenBank/DDBJ databases">
        <title>Novel species isolated from glacier.</title>
        <authorList>
            <person name="Liu Q."/>
            <person name="Xin Y.-H."/>
        </authorList>
    </citation>
    <scope>NUCLEOTIDE SEQUENCE [LARGE SCALE GENOMIC DNA]</scope>
    <source>
        <strain evidence="2 3">LB1R16</strain>
    </source>
</reference>
<evidence type="ECO:0000313" key="3">
    <source>
        <dbReference type="Proteomes" id="UP000317894"/>
    </source>
</evidence>
<evidence type="ECO:0000259" key="1">
    <source>
        <dbReference type="Pfam" id="PF14452"/>
    </source>
</evidence>
<name>A0A552U9G7_9SPHN</name>
<dbReference type="EMBL" id="VJWA01000002">
    <property type="protein sequence ID" value="TRW14839.1"/>
    <property type="molecule type" value="Genomic_DNA"/>
</dbReference>
<sequence>MTSIEPTKPVKIIVEGTEHEWPNGEISYAEVVTLEVPDYAQHPEITYSVRYKRGQGNKPEGVLVPGASVKVREGMIFNVSETGQS</sequence>
<dbReference type="RefSeq" id="WP_144335009.1">
    <property type="nucleotide sequence ID" value="NZ_VJWA01000002.1"/>
</dbReference>
<dbReference type="Pfam" id="PF14452">
    <property type="entry name" value="Multi_ubiq"/>
    <property type="match status" value="1"/>
</dbReference>
<gene>
    <name evidence="2" type="ORF">FMM06_14280</name>
</gene>
<dbReference type="OrthoDB" id="7859556at2"/>
<protein>
    <recommendedName>
        <fullName evidence="1">Multi-ubiquitin domain-containing protein</fullName>
    </recommendedName>
</protein>
<dbReference type="Proteomes" id="UP000317894">
    <property type="component" value="Unassembled WGS sequence"/>
</dbReference>
<accession>A0A552U9G7</accession>
<comment type="caution">
    <text evidence="2">The sequence shown here is derived from an EMBL/GenBank/DDBJ whole genome shotgun (WGS) entry which is preliminary data.</text>
</comment>
<dbReference type="AlphaFoldDB" id="A0A552U9G7"/>
<feature type="domain" description="Multi-ubiquitin" evidence="1">
    <location>
        <begin position="10"/>
        <end position="82"/>
    </location>
</feature>
<dbReference type="InterPro" id="IPR027802">
    <property type="entry name" value="Multi-ubiquitin_dom"/>
</dbReference>
<proteinExistence type="predicted"/>
<evidence type="ECO:0000313" key="2">
    <source>
        <dbReference type="EMBL" id="TRW14839.1"/>
    </source>
</evidence>
<organism evidence="2 3">
    <name type="scientific">Glacieibacterium frigidum</name>
    <dbReference type="NCBI Taxonomy" id="2593303"/>
    <lineage>
        <taxon>Bacteria</taxon>
        <taxon>Pseudomonadati</taxon>
        <taxon>Pseudomonadota</taxon>
        <taxon>Alphaproteobacteria</taxon>
        <taxon>Sphingomonadales</taxon>
        <taxon>Sphingosinicellaceae</taxon>
        <taxon>Glacieibacterium</taxon>
    </lineage>
</organism>